<dbReference type="KEGG" id="lalw:BTM29_05105"/>
<proteinExistence type="predicted"/>
<dbReference type="EMBL" id="CP019323">
    <property type="protein sequence ID" value="APX71972.1"/>
    <property type="molecule type" value="Genomic_DNA"/>
</dbReference>
<dbReference type="RefSeq" id="WP_076614476.1">
    <property type="nucleotide sequence ID" value="NZ_CP019323.1"/>
</dbReference>
<dbReference type="Proteomes" id="UP000187499">
    <property type="component" value="Chromosome"/>
</dbReference>
<keyword evidence="2" id="KW-1185">Reference proteome</keyword>
<gene>
    <name evidence="1" type="ORF">BTM29_05105</name>
</gene>
<evidence type="ECO:0000313" key="1">
    <source>
        <dbReference type="EMBL" id="APX71972.1"/>
    </source>
</evidence>
<sequence length="194" mass="22290">MINRGTCAVVIVHGQSEYAMISAIKSKLRLNIQIFARDKGKSSIQIDGLHNVFGNKIFKDCKSLLREYGTIEHKKKKLYDFKIFTLMDVDDCKDDSVRKNYIAGNISGINGHELKTYIQPIYCSENLEDVLNDINFDFVAKTNRDKAKYIKVFGNIDINLESMEQLIGKLEKSKKTNLNILLQYLLDHRSNFDS</sequence>
<protein>
    <submittedName>
        <fullName evidence="1">Uncharacterized protein</fullName>
    </submittedName>
</protein>
<reference evidence="2" key="1">
    <citation type="submission" date="2016-12" db="EMBL/GenBank/DDBJ databases">
        <authorList>
            <person name="Jung M.Y."/>
            <person name="Lee S.H."/>
        </authorList>
    </citation>
    <scope>NUCLEOTIDE SEQUENCE [LARGE SCALE GENOMIC DNA]</scope>
    <source>
        <strain evidence="2">WiKim39</strain>
    </source>
</reference>
<organism evidence="1 2">
    <name type="scientific">Companilactobacillus allii</name>
    <dbReference type="NCBI Taxonomy" id="1847728"/>
    <lineage>
        <taxon>Bacteria</taxon>
        <taxon>Bacillati</taxon>
        <taxon>Bacillota</taxon>
        <taxon>Bacilli</taxon>
        <taxon>Lactobacillales</taxon>
        <taxon>Lactobacillaceae</taxon>
        <taxon>Companilactobacillus</taxon>
    </lineage>
</organism>
<accession>A0A1P8Q270</accession>
<dbReference type="OrthoDB" id="3078265at2"/>
<name>A0A1P8Q270_9LACO</name>
<dbReference type="STRING" id="1847728.BTM29_05105"/>
<evidence type="ECO:0000313" key="2">
    <source>
        <dbReference type="Proteomes" id="UP000187499"/>
    </source>
</evidence>
<dbReference type="AlphaFoldDB" id="A0A1P8Q270"/>